<protein>
    <submittedName>
        <fullName evidence="2">Uncharacterized protein</fullName>
    </submittedName>
</protein>
<reference evidence="2 3" key="1">
    <citation type="submission" date="2013-09" db="EMBL/GenBank/DDBJ databases">
        <title>Corchorus capsularis genome sequencing.</title>
        <authorList>
            <person name="Alam M."/>
            <person name="Haque M.S."/>
            <person name="Islam M.S."/>
            <person name="Emdad E.M."/>
            <person name="Islam M.M."/>
            <person name="Ahmed B."/>
            <person name="Halim A."/>
            <person name="Hossen Q.M.M."/>
            <person name="Hossain M.Z."/>
            <person name="Ahmed R."/>
            <person name="Khan M.M."/>
            <person name="Islam R."/>
            <person name="Rashid M.M."/>
            <person name="Khan S.A."/>
            <person name="Rahman M.S."/>
            <person name="Alam M."/>
        </authorList>
    </citation>
    <scope>NUCLEOTIDE SEQUENCE [LARGE SCALE GENOMIC DNA]</scope>
    <source>
        <strain evidence="3">cv. CVL-1</strain>
        <tissue evidence="2">Whole seedling</tissue>
    </source>
</reference>
<comment type="caution">
    <text evidence="2">The sequence shown here is derived from an EMBL/GenBank/DDBJ whole genome shotgun (WGS) entry which is preliminary data.</text>
</comment>
<gene>
    <name evidence="2" type="ORF">CCACVL1_19605</name>
</gene>
<feature type="compositionally biased region" description="Low complexity" evidence="1">
    <location>
        <begin position="34"/>
        <end position="49"/>
    </location>
</feature>
<dbReference type="AlphaFoldDB" id="A0A1R3HFX9"/>
<evidence type="ECO:0000313" key="3">
    <source>
        <dbReference type="Proteomes" id="UP000188268"/>
    </source>
</evidence>
<dbReference type="EMBL" id="AWWV01012073">
    <property type="protein sequence ID" value="OMO69195.1"/>
    <property type="molecule type" value="Genomic_DNA"/>
</dbReference>
<keyword evidence="3" id="KW-1185">Reference proteome</keyword>
<organism evidence="2 3">
    <name type="scientific">Corchorus capsularis</name>
    <name type="common">Jute</name>
    <dbReference type="NCBI Taxonomy" id="210143"/>
    <lineage>
        <taxon>Eukaryota</taxon>
        <taxon>Viridiplantae</taxon>
        <taxon>Streptophyta</taxon>
        <taxon>Embryophyta</taxon>
        <taxon>Tracheophyta</taxon>
        <taxon>Spermatophyta</taxon>
        <taxon>Magnoliopsida</taxon>
        <taxon>eudicotyledons</taxon>
        <taxon>Gunneridae</taxon>
        <taxon>Pentapetalae</taxon>
        <taxon>rosids</taxon>
        <taxon>malvids</taxon>
        <taxon>Malvales</taxon>
        <taxon>Malvaceae</taxon>
        <taxon>Grewioideae</taxon>
        <taxon>Apeibeae</taxon>
        <taxon>Corchorus</taxon>
    </lineage>
</organism>
<dbReference type="Gramene" id="OMO69195">
    <property type="protein sequence ID" value="OMO69195"/>
    <property type="gene ID" value="CCACVL1_19605"/>
</dbReference>
<accession>A0A1R3HFX9</accession>
<dbReference type="Proteomes" id="UP000188268">
    <property type="component" value="Unassembled WGS sequence"/>
</dbReference>
<sequence>MEELMDSNSPKPFVAWGLSRPANNKFEPKDLLIGSEEGNGNVSSESSHSCGNYKGMEILYSDDDEVVAFGDKSLSSEPRNVSLGLGFSEKGTRVFEQGEC</sequence>
<evidence type="ECO:0000256" key="1">
    <source>
        <dbReference type="SAM" id="MobiDB-lite"/>
    </source>
</evidence>
<proteinExistence type="predicted"/>
<feature type="region of interest" description="Disordered" evidence="1">
    <location>
        <begin position="30"/>
        <end position="49"/>
    </location>
</feature>
<evidence type="ECO:0000313" key="2">
    <source>
        <dbReference type="EMBL" id="OMO69195.1"/>
    </source>
</evidence>
<name>A0A1R3HFX9_COCAP</name>